<dbReference type="VEuPathDB" id="FungiDB:MMYC01_210655"/>
<feature type="compositionally biased region" description="Low complexity" evidence="1">
    <location>
        <begin position="489"/>
        <end position="500"/>
    </location>
</feature>
<feature type="compositionally biased region" description="Low complexity" evidence="1">
    <location>
        <begin position="40"/>
        <end position="54"/>
    </location>
</feature>
<feature type="compositionally biased region" description="Polar residues" evidence="1">
    <location>
        <begin position="870"/>
        <end position="881"/>
    </location>
</feature>
<evidence type="ECO:0000256" key="1">
    <source>
        <dbReference type="SAM" id="MobiDB-lite"/>
    </source>
</evidence>
<name>A0A175VP14_9PEZI</name>
<dbReference type="OrthoDB" id="4589566at2759"/>
<feature type="compositionally biased region" description="Polar residues" evidence="1">
    <location>
        <begin position="10"/>
        <end position="21"/>
    </location>
</feature>
<feature type="region of interest" description="Disordered" evidence="1">
    <location>
        <begin position="1477"/>
        <end position="1539"/>
    </location>
</feature>
<feature type="compositionally biased region" description="Polar residues" evidence="1">
    <location>
        <begin position="597"/>
        <end position="609"/>
    </location>
</feature>
<feature type="compositionally biased region" description="Low complexity" evidence="1">
    <location>
        <begin position="713"/>
        <end position="733"/>
    </location>
</feature>
<dbReference type="EMBL" id="LCTW02000568">
    <property type="protein sequence ID" value="KXX73022.1"/>
    <property type="molecule type" value="Genomic_DNA"/>
</dbReference>
<feature type="compositionally biased region" description="Low complexity" evidence="1">
    <location>
        <begin position="1385"/>
        <end position="1401"/>
    </location>
</feature>
<feature type="compositionally biased region" description="Polar residues" evidence="1">
    <location>
        <begin position="619"/>
        <end position="635"/>
    </location>
</feature>
<accession>A0A175VP14</accession>
<dbReference type="Proteomes" id="UP000078237">
    <property type="component" value="Unassembled WGS sequence"/>
</dbReference>
<feature type="compositionally biased region" description="Low complexity" evidence="1">
    <location>
        <begin position="1151"/>
        <end position="1170"/>
    </location>
</feature>
<feature type="compositionally biased region" description="Polar residues" evidence="1">
    <location>
        <begin position="1412"/>
        <end position="1421"/>
    </location>
</feature>
<feature type="compositionally biased region" description="Polar residues" evidence="1">
    <location>
        <begin position="375"/>
        <end position="386"/>
    </location>
</feature>
<feature type="compositionally biased region" description="Pro residues" evidence="1">
    <location>
        <begin position="1218"/>
        <end position="1227"/>
    </location>
</feature>
<evidence type="ECO:0000313" key="2">
    <source>
        <dbReference type="EMBL" id="KXX73022.1"/>
    </source>
</evidence>
<feature type="compositionally biased region" description="Polar residues" evidence="1">
    <location>
        <begin position="1088"/>
        <end position="1100"/>
    </location>
</feature>
<feature type="compositionally biased region" description="Basic and acidic residues" evidence="1">
    <location>
        <begin position="1478"/>
        <end position="1495"/>
    </location>
</feature>
<feature type="compositionally biased region" description="Basic and acidic residues" evidence="1">
    <location>
        <begin position="583"/>
        <end position="593"/>
    </location>
</feature>
<feature type="compositionally biased region" description="Pro residues" evidence="1">
    <location>
        <begin position="988"/>
        <end position="1001"/>
    </location>
</feature>
<feature type="compositionally biased region" description="Polar residues" evidence="1">
    <location>
        <begin position="257"/>
        <end position="268"/>
    </location>
</feature>
<dbReference type="AlphaFoldDB" id="A0A175VP14"/>
<comment type="caution">
    <text evidence="2">The sequence shown here is derived from an EMBL/GenBank/DDBJ whole genome shotgun (WGS) entry which is preliminary data.</text>
</comment>
<keyword evidence="3" id="KW-1185">Reference proteome</keyword>
<feature type="compositionally biased region" description="Polar residues" evidence="1">
    <location>
        <begin position="121"/>
        <end position="158"/>
    </location>
</feature>
<feature type="compositionally biased region" description="Pro residues" evidence="1">
    <location>
        <begin position="394"/>
        <end position="409"/>
    </location>
</feature>
<protein>
    <submittedName>
        <fullName evidence="2">Uncharacterized protein</fullName>
    </submittedName>
</protein>
<organism evidence="2 3">
    <name type="scientific">Madurella mycetomatis</name>
    <dbReference type="NCBI Taxonomy" id="100816"/>
    <lineage>
        <taxon>Eukaryota</taxon>
        <taxon>Fungi</taxon>
        <taxon>Dikarya</taxon>
        <taxon>Ascomycota</taxon>
        <taxon>Pezizomycotina</taxon>
        <taxon>Sordariomycetes</taxon>
        <taxon>Sordariomycetidae</taxon>
        <taxon>Sordariales</taxon>
        <taxon>Sordariales incertae sedis</taxon>
        <taxon>Madurella</taxon>
    </lineage>
</organism>
<feature type="compositionally biased region" description="Polar residues" evidence="1">
    <location>
        <begin position="1063"/>
        <end position="1077"/>
    </location>
</feature>
<feature type="region of interest" description="Disordered" evidence="1">
    <location>
        <begin position="1"/>
        <end position="1465"/>
    </location>
</feature>
<gene>
    <name evidence="2" type="ORF">MMYC01_210655</name>
</gene>
<feature type="compositionally biased region" description="Polar residues" evidence="1">
    <location>
        <begin position="1174"/>
        <end position="1185"/>
    </location>
</feature>
<feature type="compositionally biased region" description="Low complexity" evidence="1">
    <location>
        <begin position="1444"/>
        <end position="1465"/>
    </location>
</feature>
<feature type="compositionally biased region" description="Basic and acidic residues" evidence="1">
    <location>
        <begin position="887"/>
        <end position="897"/>
    </location>
</feature>
<feature type="compositionally biased region" description="Low complexity" evidence="1">
    <location>
        <begin position="964"/>
        <end position="981"/>
    </location>
</feature>
<feature type="compositionally biased region" description="Polar residues" evidence="1">
    <location>
        <begin position="835"/>
        <end position="850"/>
    </location>
</feature>
<feature type="compositionally biased region" description="Polar residues" evidence="1">
    <location>
        <begin position="667"/>
        <end position="679"/>
    </location>
</feature>
<reference evidence="2 3" key="1">
    <citation type="journal article" date="2016" name="Genome Announc.">
        <title>Genome Sequence of Madurella mycetomatis mm55, Isolated from a Human Mycetoma Case in Sudan.</title>
        <authorList>
            <person name="Smit S."/>
            <person name="Derks M.F."/>
            <person name="Bervoets S."/>
            <person name="Fahal A."/>
            <person name="van Leeuwen W."/>
            <person name="van Belkum A."/>
            <person name="van de Sande W.W."/>
        </authorList>
    </citation>
    <scope>NUCLEOTIDE SEQUENCE [LARGE SCALE GENOMIC DNA]</scope>
    <source>
        <strain evidence="3">mm55</strain>
    </source>
</reference>
<evidence type="ECO:0000313" key="3">
    <source>
        <dbReference type="Proteomes" id="UP000078237"/>
    </source>
</evidence>
<feature type="compositionally biased region" description="Low complexity" evidence="1">
    <location>
        <begin position="797"/>
        <end position="808"/>
    </location>
</feature>
<feature type="compositionally biased region" description="Low complexity" evidence="1">
    <location>
        <begin position="1264"/>
        <end position="1284"/>
    </location>
</feature>
<feature type="compositionally biased region" description="Low complexity" evidence="1">
    <location>
        <begin position="1101"/>
        <end position="1119"/>
    </location>
</feature>
<feature type="compositionally biased region" description="Low complexity" evidence="1">
    <location>
        <begin position="648"/>
        <end position="666"/>
    </location>
</feature>
<feature type="compositionally biased region" description="Low complexity" evidence="1">
    <location>
        <begin position="560"/>
        <end position="581"/>
    </location>
</feature>
<feature type="compositionally biased region" description="Polar residues" evidence="1">
    <location>
        <begin position="1234"/>
        <end position="1249"/>
    </location>
</feature>
<feature type="compositionally biased region" description="Polar residues" evidence="1">
    <location>
        <begin position="763"/>
        <end position="772"/>
    </location>
</feature>
<sequence length="1539" mass="160562">MATPPMGQFMATSQPSGQPVQNVYRPTRGAPGGQSAQSSQGPTQGQTWQLQGQVQGQGQGQGQAFPNTQGASQLPPRAFMGSPGNIPLQMNGSAPLTGPGPQFVPGGGRPVMLPPHMMPTNMLQRFQPQSGQLPNQRDQPSTPQQGQVMPATHQSPASQRADGDALSRIQSHKSDMTGPGAALAADDGRNRRGSGIFSSIRNRVAGGPPQEHREPDDSLQPQGPGGDAASEASILTEDTGVQAQRNPMFSPKRVGTTPDNFSYSQSKDSVVAHGPSTPAGERMSPPPSQFAPPGRKLTGFLGIGSNPTPAQPLHPSRIDMSRASTSTNATEPLPPGSIGGPPKKRFSALKGVFNRSAHQGGPKPGTSFTVKMPVQHQQAPQGQPHNQLQGQPQGPSPLGPSPGPEPGPQPGHMNGQLMAGQERVPTGLRQPGHSLQPQPVAGTDNDRGRKAPGGILGFLKGRPDSKSRDTPGQPGMPASQMQVMQFPHGQGQFQGQYGMQVPIGPDGRPLPGANQPQFLQPGGPNAPGSLPLQGQMAGQPLKMPMAQPAGLPQGYQPGVPAAGQGPHTQAQQTQAQFPTQTRLDQRSTADPERAPSALSQAQNQLTPLQESAKPAEPTPASSAVGSPVSQKSQPVGQFPAEQSRLQNASPASSGQPAPAPQPGLGQIHTQTLAAQNSTPAHRPLLLDQKPVQPETGSAGDGPALYGQTPQGAQQIQRPVSVSSQPQPAPSSIPGAEIERARVDPASSQPGTGGNILNPENRLPSRQSFSAVSPGTELPPSRPGPGSSSQESTQGAGSIQRPPSQQSRQSDVRFAGSQQGGQVPPGQGYPGGQSPWVASQNGPLPNRQQYEPSAVRPNGVPMNAQPKEKQQSTISKLLNGNKPSGVPAHEKPEKEKGPKGFMSVFKRGAKHAETPSQAQMPHGQQPYGPTPAGMQRFPQTMQPQPTAGPLKQFQQPPGPQPNAMQQGSSPQQPLSGPQTPLQAQQQPKTYPPIGPQAAPPQQAPRQGRPPVEPQYDQVPIPRGYGYVHGEGRLVPAPAPLYVGPIQNAVPYGLQPGQTLPAGVPQQQWAQGGVPSTQAPLGGTPGPQMLSRQATGPQSGSVSQTASTPQSQTPAQAQPQSQAPPPTDSTIQEREQDAAVQPSAGEQLANQGAVPTVQQPQPAPAAAVARAPEISPQPSVTPAQDQVQPRPEPTRLASAHSQESNPTPPPQVQRSSPPQTHGPPSPQVPRVPIQPRGQTPAESDSLSSLPSQRPGRLPLMSPSPPSLNANAGLAAPPPDSSLSPQATPGRAVSPVPSVPGDANISRDSRAVSPEPPVQSPSSPSAHLTPTQQRVPEDNIYDATPRHSQFPNQQQQQKPAVNTIIISGPVEPKSAGPSHEATRPAPAPAAAATTTKPPVEDTTTNPTMPPLIQTHHIQPSSTPEMDSDTDMESPIIASATIATLQKSPSNSSPGGTSSPNSSSAAAAAKDNVAIFERAKRKAEAQREAERRLVLEEKIPVFPSEPDEPGRRREEEMVPQMSATSYPGQEWNPYGEGGFEEWE</sequence>
<dbReference type="STRING" id="100816.A0A175VP14"/>
<feature type="compositionally biased region" description="Low complexity" evidence="1">
    <location>
        <begin position="815"/>
        <end position="825"/>
    </location>
</feature>
<proteinExistence type="predicted"/>